<dbReference type="Pfam" id="PF00069">
    <property type="entry name" value="Pkinase"/>
    <property type="match status" value="1"/>
</dbReference>
<gene>
    <name evidence="5" type="ORF">OE105_12505</name>
</gene>
<dbReference type="Gene3D" id="1.10.510.10">
    <property type="entry name" value="Transferase(Phosphotransferase) domain 1"/>
    <property type="match status" value="1"/>
</dbReference>
<dbReference type="PROSITE" id="PS50011">
    <property type="entry name" value="PROTEIN_KINASE_DOM"/>
    <property type="match status" value="1"/>
</dbReference>
<proteinExistence type="predicted"/>
<dbReference type="EMBL" id="CP106877">
    <property type="protein sequence ID" value="WAA12353.1"/>
    <property type="molecule type" value="Genomic_DNA"/>
</dbReference>
<dbReference type="SMART" id="SM00220">
    <property type="entry name" value="S_TKc"/>
    <property type="match status" value="1"/>
</dbReference>
<feature type="region of interest" description="Disordered" evidence="2">
    <location>
        <begin position="272"/>
        <end position="291"/>
    </location>
</feature>
<name>A0A9E8LYY1_9BACI</name>
<keyword evidence="5" id="KW-0418">Kinase</keyword>
<keyword evidence="3" id="KW-0812">Transmembrane</keyword>
<organism evidence="5 6">
    <name type="scientific">Fervidibacillus halotolerans</name>
    <dbReference type="NCBI Taxonomy" id="2980027"/>
    <lineage>
        <taxon>Bacteria</taxon>
        <taxon>Bacillati</taxon>
        <taxon>Bacillota</taxon>
        <taxon>Bacilli</taxon>
        <taxon>Bacillales</taxon>
        <taxon>Bacillaceae</taxon>
        <taxon>Fervidibacillus</taxon>
    </lineage>
</organism>
<evidence type="ECO:0000313" key="6">
    <source>
        <dbReference type="Proteomes" id="UP001164726"/>
    </source>
</evidence>
<dbReference type="InterPro" id="IPR017441">
    <property type="entry name" value="Protein_kinase_ATP_BS"/>
</dbReference>
<dbReference type="AlphaFoldDB" id="A0A9E8LYY1"/>
<dbReference type="PROSITE" id="PS00107">
    <property type="entry name" value="PROTEIN_KINASE_ATP"/>
    <property type="match status" value="1"/>
</dbReference>
<dbReference type="GO" id="GO:0004674">
    <property type="term" value="F:protein serine/threonine kinase activity"/>
    <property type="evidence" value="ECO:0007669"/>
    <property type="project" value="TreeGrafter"/>
</dbReference>
<keyword evidence="5" id="KW-0808">Transferase</keyword>
<dbReference type="RefSeq" id="WP_275420493.1">
    <property type="nucleotide sequence ID" value="NZ_CP106877.1"/>
</dbReference>
<dbReference type="PANTHER" id="PTHR44167:SF31">
    <property type="entry name" value="PROTEIN CBG02007"/>
    <property type="match status" value="1"/>
</dbReference>
<keyword evidence="3" id="KW-1133">Transmembrane helix</keyword>
<sequence length="320" mass="36593">MAMNTLKSPFNIPNGRCIEGKWHKNRYKIQKELGRGANGVVYLAEWKGRKVAVKISDNHLTITSETNVLKALSKAQGIALGPSLLDVDDWEIGSRKFSFYAMEYIEGEHFLQFIKRKGMVWLDILILQLLSDLQSLHERGWIFGDLKPDNLIVTPLPVKIRCIDVGGTTAIGRSIKEFTEFFDRGYWGLGSRRAEPSYDLFSVAMIIVNAYYPDRFPKKIGGIQQLQKMIVQKNGLHKYEPILLRALTGKYHQAKEMRLDLLTFGQKKIKKNQPSRPLKAKVPSNPPQSKQKRTAGWLETIFIFLIISLFYSLYIFGQIG</sequence>
<feature type="domain" description="Protein kinase" evidence="4">
    <location>
        <begin position="27"/>
        <end position="303"/>
    </location>
</feature>
<dbReference type="KEGG" id="fhl:OE105_12505"/>
<feature type="binding site" evidence="1">
    <location>
        <position position="54"/>
    </location>
    <ligand>
        <name>ATP</name>
        <dbReference type="ChEBI" id="CHEBI:30616"/>
    </ligand>
</feature>
<dbReference type="InterPro" id="IPR000719">
    <property type="entry name" value="Prot_kinase_dom"/>
</dbReference>
<dbReference type="GO" id="GO:0005524">
    <property type="term" value="F:ATP binding"/>
    <property type="evidence" value="ECO:0007669"/>
    <property type="project" value="UniProtKB-UniRule"/>
</dbReference>
<accession>A0A9E8LYY1</accession>
<evidence type="ECO:0000259" key="4">
    <source>
        <dbReference type="PROSITE" id="PS50011"/>
    </source>
</evidence>
<dbReference type="Proteomes" id="UP001164726">
    <property type="component" value="Chromosome"/>
</dbReference>
<dbReference type="SUPFAM" id="SSF56112">
    <property type="entry name" value="Protein kinase-like (PK-like)"/>
    <property type="match status" value="1"/>
</dbReference>
<evidence type="ECO:0000256" key="1">
    <source>
        <dbReference type="PROSITE-ProRule" id="PRU10141"/>
    </source>
</evidence>
<dbReference type="GO" id="GO:0005737">
    <property type="term" value="C:cytoplasm"/>
    <property type="evidence" value="ECO:0007669"/>
    <property type="project" value="TreeGrafter"/>
</dbReference>
<keyword evidence="1" id="KW-0547">Nucleotide-binding</keyword>
<protein>
    <submittedName>
        <fullName evidence="5">Protein kinase</fullName>
    </submittedName>
</protein>
<evidence type="ECO:0000256" key="3">
    <source>
        <dbReference type="SAM" id="Phobius"/>
    </source>
</evidence>
<keyword evidence="1" id="KW-0067">ATP-binding</keyword>
<keyword evidence="3" id="KW-0472">Membrane</keyword>
<feature type="transmembrane region" description="Helical" evidence="3">
    <location>
        <begin position="295"/>
        <end position="316"/>
    </location>
</feature>
<dbReference type="InterPro" id="IPR011009">
    <property type="entry name" value="Kinase-like_dom_sf"/>
</dbReference>
<dbReference type="PANTHER" id="PTHR44167">
    <property type="entry name" value="OVARIAN-SPECIFIC SERINE/THREONINE-PROTEIN KINASE LOK-RELATED"/>
    <property type="match status" value="1"/>
</dbReference>
<evidence type="ECO:0000313" key="5">
    <source>
        <dbReference type="EMBL" id="WAA12353.1"/>
    </source>
</evidence>
<reference evidence="5" key="1">
    <citation type="submission" date="2022-09" db="EMBL/GenBank/DDBJ databases">
        <title>Complete Genomes of Fervidibacillus albus and Fervidibacillus halotolerans isolated from tidal flat sediments.</title>
        <authorList>
            <person name="Kwon K.K."/>
            <person name="Yang S.-H."/>
            <person name="Park M.J."/>
            <person name="Oh H.-M."/>
        </authorList>
    </citation>
    <scope>NUCLEOTIDE SEQUENCE</scope>
    <source>
        <strain evidence="5">MEBiC13594</strain>
    </source>
</reference>
<keyword evidence="6" id="KW-1185">Reference proteome</keyword>
<evidence type="ECO:0000256" key="2">
    <source>
        <dbReference type="SAM" id="MobiDB-lite"/>
    </source>
</evidence>